<dbReference type="PANTHER" id="PTHR43579">
    <property type="match status" value="1"/>
</dbReference>
<evidence type="ECO:0000256" key="3">
    <source>
        <dbReference type="ARBA" id="ARBA00022723"/>
    </source>
</evidence>
<dbReference type="CDD" id="cd09597">
    <property type="entry name" value="M4_TLP"/>
    <property type="match status" value="1"/>
</dbReference>
<evidence type="ECO:0000259" key="7">
    <source>
        <dbReference type="Pfam" id="PF01447"/>
    </source>
</evidence>
<dbReference type="OrthoDB" id="5332336at2759"/>
<dbReference type="InterPro" id="IPR027268">
    <property type="entry name" value="Peptidase_M4/M1_CTD_sf"/>
</dbReference>
<dbReference type="InterPro" id="IPR023612">
    <property type="entry name" value="Peptidase_M4"/>
</dbReference>
<evidence type="ECO:0000256" key="2">
    <source>
        <dbReference type="ARBA" id="ARBA00022670"/>
    </source>
</evidence>
<keyword evidence="6" id="KW-0482">Metalloprotease</keyword>
<evidence type="ECO:0000259" key="8">
    <source>
        <dbReference type="Pfam" id="PF02868"/>
    </source>
</evidence>
<accession>A0A6A6W1S9</accession>
<sequence length="221" mass="23872">MIIQNAFWDGKQMVFGDGDGTIFRDFTSRDDVIGHELTHAVTQFTANLIYENQPGALNESISDVFGIMVKQYKLGKPAAEANWILAEGIWGPGINGRGLRDMQNPGTAYNDPKIGKDPQPAHMKDYKKLPNTADGDYGGVHINSGIPNKAFYLAATKIGGNSWDGAGPIWYETLTGGKLKSNATFQQFADLTVLNAGPHASQVVAAWKEVGISAKSGRSEL</sequence>
<dbReference type="InterPro" id="IPR052759">
    <property type="entry name" value="Metalloprotease_M4"/>
</dbReference>
<keyword evidence="10" id="KW-1185">Reference proteome</keyword>
<evidence type="ECO:0000256" key="4">
    <source>
        <dbReference type="ARBA" id="ARBA00022801"/>
    </source>
</evidence>
<dbReference type="GO" id="GO:0004222">
    <property type="term" value="F:metalloendopeptidase activity"/>
    <property type="evidence" value="ECO:0007669"/>
    <property type="project" value="InterPro"/>
</dbReference>
<evidence type="ECO:0000256" key="6">
    <source>
        <dbReference type="ARBA" id="ARBA00023049"/>
    </source>
</evidence>
<feature type="domain" description="Peptidase M4" evidence="7">
    <location>
        <begin position="4"/>
        <end position="43"/>
    </location>
</feature>
<dbReference type="GO" id="GO:0006508">
    <property type="term" value="P:proteolysis"/>
    <property type="evidence" value="ECO:0007669"/>
    <property type="project" value="UniProtKB-KW"/>
</dbReference>
<dbReference type="Pfam" id="PF02868">
    <property type="entry name" value="Peptidase_M4_C"/>
    <property type="match status" value="1"/>
</dbReference>
<evidence type="ECO:0000313" key="10">
    <source>
        <dbReference type="Proteomes" id="UP000799437"/>
    </source>
</evidence>
<evidence type="ECO:0000256" key="1">
    <source>
        <dbReference type="ARBA" id="ARBA00009388"/>
    </source>
</evidence>
<protein>
    <submittedName>
        <fullName evidence="9">Zincin</fullName>
    </submittedName>
</protein>
<keyword evidence="3" id="KW-0479">Metal-binding</keyword>
<comment type="similarity">
    <text evidence="1">Belongs to the peptidase M4 family.</text>
</comment>
<name>A0A6A6W1S9_9PEZI</name>
<dbReference type="GeneID" id="54480021"/>
<organism evidence="9 10">
    <name type="scientific">Pseudovirgaria hyperparasitica</name>
    <dbReference type="NCBI Taxonomy" id="470096"/>
    <lineage>
        <taxon>Eukaryota</taxon>
        <taxon>Fungi</taxon>
        <taxon>Dikarya</taxon>
        <taxon>Ascomycota</taxon>
        <taxon>Pezizomycotina</taxon>
        <taxon>Dothideomycetes</taxon>
        <taxon>Dothideomycetes incertae sedis</taxon>
        <taxon>Acrospermales</taxon>
        <taxon>Acrospermaceae</taxon>
        <taxon>Pseudovirgaria</taxon>
    </lineage>
</organism>
<dbReference type="InterPro" id="IPR001570">
    <property type="entry name" value="Peptidase_M4_C_domain"/>
</dbReference>
<dbReference type="Gene3D" id="1.10.390.10">
    <property type="entry name" value="Neutral Protease Domain 2"/>
    <property type="match status" value="1"/>
</dbReference>
<dbReference type="Gene3D" id="3.10.170.10">
    <property type="match status" value="1"/>
</dbReference>
<dbReference type="Proteomes" id="UP000799437">
    <property type="component" value="Unassembled WGS sequence"/>
</dbReference>
<proteinExistence type="inferred from homology"/>
<dbReference type="PRINTS" id="PR00730">
    <property type="entry name" value="THERMOLYSIN"/>
</dbReference>
<keyword evidence="5" id="KW-0862">Zinc</keyword>
<gene>
    <name evidence="9" type="ORF">EJ05DRAFT_104957</name>
</gene>
<dbReference type="GO" id="GO:0046872">
    <property type="term" value="F:metal ion binding"/>
    <property type="evidence" value="ECO:0007669"/>
    <property type="project" value="UniProtKB-KW"/>
</dbReference>
<reference evidence="9" key="1">
    <citation type="journal article" date="2020" name="Stud. Mycol.">
        <title>101 Dothideomycetes genomes: a test case for predicting lifestyles and emergence of pathogens.</title>
        <authorList>
            <person name="Haridas S."/>
            <person name="Albert R."/>
            <person name="Binder M."/>
            <person name="Bloem J."/>
            <person name="Labutti K."/>
            <person name="Salamov A."/>
            <person name="Andreopoulos B."/>
            <person name="Baker S."/>
            <person name="Barry K."/>
            <person name="Bills G."/>
            <person name="Bluhm B."/>
            <person name="Cannon C."/>
            <person name="Castanera R."/>
            <person name="Culley D."/>
            <person name="Daum C."/>
            <person name="Ezra D."/>
            <person name="Gonzalez J."/>
            <person name="Henrissat B."/>
            <person name="Kuo A."/>
            <person name="Liang C."/>
            <person name="Lipzen A."/>
            <person name="Lutzoni F."/>
            <person name="Magnuson J."/>
            <person name="Mondo S."/>
            <person name="Nolan M."/>
            <person name="Ohm R."/>
            <person name="Pangilinan J."/>
            <person name="Park H.-J."/>
            <person name="Ramirez L."/>
            <person name="Alfaro M."/>
            <person name="Sun H."/>
            <person name="Tritt A."/>
            <person name="Yoshinaga Y."/>
            <person name="Zwiers L.-H."/>
            <person name="Turgeon B."/>
            <person name="Goodwin S."/>
            <person name="Spatafora J."/>
            <person name="Crous P."/>
            <person name="Grigoriev I."/>
        </authorList>
    </citation>
    <scope>NUCLEOTIDE SEQUENCE</scope>
    <source>
        <strain evidence="9">CBS 121739</strain>
    </source>
</reference>
<dbReference type="PANTHER" id="PTHR43579:SF1">
    <property type="entry name" value="NEUTRAL METALLOPROTEINASE"/>
    <property type="match status" value="1"/>
</dbReference>
<dbReference type="AlphaFoldDB" id="A0A6A6W1S9"/>
<dbReference type="SUPFAM" id="SSF55486">
    <property type="entry name" value="Metalloproteases ('zincins'), catalytic domain"/>
    <property type="match status" value="1"/>
</dbReference>
<dbReference type="EMBL" id="ML996577">
    <property type="protein sequence ID" value="KAF2755527.1"/>
    <property type="molecule type" value="Genomic_DNA"/>
</dbReference>
<keyword evidence="2" id="KW-0645">Protease</keyword>
<evidence type="ECO:0000313" key="9">
    <source>
        <dbReference type="EMBL" id="KAF2755527.1"/>
    </source>
</evidence>
<keyword evidence="4" id="KW-0378">Hydrolase</keyword>
<dbReference type="RefSeq" id="XP_033597978.1">
    <property type="nucleotide sequence ID" value="XM_033738967.1"/>
</dbReference>
<dbReference type="InterPro" id="IPR013856">
    <property type="entry name" value="Peptidase_M4_domain"/>
</dbReference>
<dbReference type="Pfam" id="PF01447">
    <property type="entry name" value="Peptidase_M4"/>
    <property type="match status" value="1"/>
</dbReference>
<evidence type="ECO:0000256" key="5">
    <source>
        <dbReference type="ARBA" id="ARBA00022833"/>
    </source>
</evidence>
<feature type="domain" description="Peptidase M4 C-terminal" evidence="8">
    <location>
        <begin position="46"/>
        <end position="212"/>
    </location>
</feature>